<proteinExistence type="predicted"/>
<evidence type="ECO:0000313" key="1">
    <source>
        <dbReference type="EMBL" id="KAL3502078.1"/>
    </source>
</evidence>
<organism evidence="1 2">
    <name type="scientific">Cinchona calisaya</name>
    <dbReference type="NCBI Taxonomy" id="153742"/>
    <lineage>
        <taxon>Eukaryota</taxon>
        <taxon>Viridiplantae</taxon>
        <taxon>Streptophyta</taxon>
        <taxon>Embryophyta</taxon>
        <taxon>Tracheophyta</taxon>
        <taxon>Spermatophyta</taxon>
        <taxon>Magnoliopsida</taxon>
        <taxon>eudicotyledons</taxon>
        <taxon>Gunneridae</taxon>
        <taxon>Pentapetalae</taxon>
        <taxon>asterids</taxon>
        <taxon>lamiids</taxon>
        <taxon>Gentianales</taxon>
        <taxon>Rubiaceae</taxon>
        <taxon>Cinchonoideae</taxon>
        <taxon>Cinchoneae</taxon>
        <taxon>Cinchona</taxon>
    </lineage>
</organism>
<dbReference type="AlphaFoldDB" id="A0ABD2Y3J8"/>
<keyword evidence="2" id="KW-1185">Reference proteome</keyword>
<gene>
    <name evidence="1" type="ORF">ACH5RR_036527</name>
</gene>
<comment type="caution">
    <text evidence="1">The sequence shown here is derived from an EMBL/GenBank/DDBJ whole genome shotgun (WGS) entry which is preliminary data.</text>
</comment>
<reference evidence="1 2" key="1">
    <citation type="submission" date="2024-11" db="EMBL/GenBank/DDBJ databases">
        <title>A near-complete genome assembly of Cinchona calisaya.</title>
        <authorList>
            <person name="Lian D.C."/>
            <person name="Zhao X.W."/>
            <person name="Wei L."/>
        </authorList>
    </citation>
    <scope>NUCLEOTIDE SEQUENCE [LARGE SCALE GENOMIC DNA]</scope>
    <source>
        <tissue evidence="1">Nenye</tissue>
    </source>
</reference>
<evidence type="ECO:0000313" key="2">
    <source>
        <dbReference type="Proteomes" id="UP001630127"/>
    </source>
</evidence>
<accession>A0ABD2Y3J8</accession>
<sequence>MRNSLTGENGFKSGQTKIKSVLVNFLVVSGSLQDENVKEHALADAVEPYGELAELICSRAVENTLEGNFGNVIDFRGNC</sequence>
<protein>
    <submittedName>
        <fullName evidence="1">Uncharacterized protein</fullName>
    </submittedName>
</protein>
<dbReference type="EMBL" id="JBJUIK010000015">
    <property type="protein sequence ID" value="KAL3502078.1"/>
    <property type="molecule type" value="Genomic_DNA"/>
</dbReference>
<name>A0ABD2Y3J8_9GENT</name>
<dbReference type="Proteomes" id="UP001630127">
    <property type="component" value="Unassembled WGS sequence"/>
</dbReference>